<name>W1YB01_9ZZZZ</name>
<dbReference type="AlphaFoldDB" id="W1YB01"/>
<comment type="caution">
    <text evidence="2">The sequence shown here is derived from an EMBL/GenBank/DDBJ whole genome shotgun (WGS) entry which is preliminary data.</text>
</comment>
<dbReference type="EMBL" id="AZMM01007123">
    <property type="protein sequence ID" value="ETJ38860.1"/>
    <property type="molecule type" value="Genomic_DNA"/>
</dbReference>
<sequence>MLLKPFIPQRKRRKNNESSIV</sequence>
<organism evidence="2">
    <name type="scientific">human gut metagenome</name>
    <dbReference type="NCBI Taxonomy" id="408170"/>
    <lineage>
        <taxon>unclassified sequences</taxon>
        <taxon>metagenomes</taxon>
        <taxon>organismal metagenomes</taxon>
    </lineage>
</organism>
<evidence type="ECO:0000256" key="1">
    <source>
        <dbReference type="SAM" id="MobiDB-lite"/>
    </source>
</evidence>
<accession>W1YB01</accession>
<proteinExistence type="predicted"/>
<feature type="non-terminal residue" evidence="2">
    <location>
        <position position="21"/>
    </location>
</feature>
<reference evidence="2" key="1">
    <citation type="submission" date="2013-12" db="EMBL/GenBank/DDBJ databases">
        <title>A Varibaculum cambriense genome reconstructed from a premature infant gut community with otherwise low bacterial novelty that shifts toward anaerobic metabolism during the third week of life.</title>
        <authorList>
            <person name="Brown C.T."/>
            <person name="Sharon I."/>
            <person name="Thomas B.C."/>
            <person name="Castelle C.J."/>
            <person name="Morowitz M.J."/>
            <person name="Banfield J.F."/>
        </authorList>
    </citation>
    <scope>NUCLEOTIDE SEQUENCE</scope>
</reference>
<protein>
    <submittedName>
        <fullName evidence="2">Uncharacterized protein</fullName>
    </submittedName>
</protein>
<gene>
    <name evidence="2" type="ORF">Q604_UNBC07123G0001</name>
</gene>
<evidence type="ECO:0000313" key="2">
    <source>
        <dbReference type="EMBL" id="ETJ38860.1"/>
    </source>
</evidence>
<feature type="region of interest" description="Disordered" evidence="1">
    <location>
        <begin position="1"/>
        <end position="21"/>
    </location>
</feature>